<dbReference type="Proteomes" id="UP001589867">
    <property type="component" value="Unassembled WGS sequence"/>
</dbReference>
<evidence type="ECO:0000259" key="2">
    <source>
        <dbReference type="PROSITE" id="PS51175"/>
    </source>
</evidence>
<accession>A0ABV6M925</accession>
<organism evidence="3 4">
    <name type="scientific">Phytohabitans kaempferiae</name>
    <dbReference type="NCBI Taxonomy" id="1620943"/>
    <lineage>
        <taxon>Bacteria</taxon>
        <taxon>Bacillati</taxon>
        <taxon>Actinomycetota</taxon>
        <taxon>Actinomycetes</taxon>
        <taxon>Micromonosporales</taxon>
        <taxon>Micromonosporaceae</taxon>
    </lineage>
</organism>
<evidence type="ECO:0000313" key="3">
    <source>
        <dbReference type="EMBL" id="MFC0530999.1"/>
    </source>
</evidence>
<name>A0ABV6M925_9ACTN</name>
<dbReference type="InterPro" id="IPR008979">
    <property type="entry name" value="Galactose-bd-like_sf"/>
</dbReference>
<dbReference type="RefSeq" id="WP_377254656.1">
    <property type="nucleotide sequence ID" value="NZ_JBHLUH010000056.1"/>
</dbReference>
<dbReference type="Pfam" id="PF22704">
    <property type="entry name" value="CBM13-like"/>
    <property type="match status" value="1"/>
</dbReference>
<dbReference type="PROSITE" id="PS51175">
    <property type="entry name" value="CBM6"/>
    <property type="match status" value="1"/>
</dbReference>
<dbReference type="SUPFAM" id="SSF49785">
    <property type="entry name" value="Galactose-binding domain-like"/>
    <property type="match status" value="1"/>
</dbReference>
<feature type="domain" description="CBM6" evidence="2">
    <location>
        <begin position="137"/>
        <end position="261"/>
    </location>
</feature>
<feature type="region of interest" description="Disordered" evidence="1">
    <location>
        <begin position="73"/>
        <end position="146"/>
    </location>
</feature>
<dbReference type="EMBL" id="JBHLUH010000056">
    <property type="protein sequence ID" value="MFC0530999.1"/>
    <property type="molecule type" value="Genomic_DNA"/>
</dbReference>
<sequence>MGEAGNEETAELRVLAAPTQQLPALIPALSHASPDAPADEPPLTRRWRWPLLALATAALASIPIALFATSDSPNARQQMVPPQWPPAPTMMESTPALPSPPEESVALVAPPPPAAEVPRHLSASATPSPSPTAPAPGSYEAEAPGNRLGGRAATREVATASGGSVVGWVGDHRDNTLTFTDVTVPAAGRYRVTVHYLTEERRAAAVEANGRFAQIVDFPSTGGWDRVGTITVTLTLRAGENTIEFGNRYSWAPDFDRLVVEPSAG</sequence>
<reference evidence="3 4" key="1">
    <citation type="submission" date="2024-09" db="EMBL/GenBank/DDBJ databases">
        <authorList>
            <person name="Sun Q."/>
            <person name="Mori K."/>
        </authorList>
    </citation>
    <scope>NUCLEOTIDE SEQUENCE [LARGE SCALE GENOMIC DNA]</scope>
    <source>
        <strain evidence="3 4">TBRC 3947</strain>
    </source>
</reference>
<comment type="caution">
    <text evidence="3">The sequence shown here is derived from an EMBL/GenBank/DDBJ whole genome shotgun (WGS) entry which is preliminary data.</text>
</comment>
<keyword evidence="4" id="KW-1185">Reference proteome</keyword>
<proteinExistence type="predicted"/>
<dbReference type="InterPro" id="IPR005084">
    <property type="entry name" value="CBM6"/>
</dbReference>
<evidence type="ECO:0000256" key="1">
    <source>
        <dbReference type="SAM" id="MobiDB-lite"/>
    </source>
</evidence>
<protein>
    <recommendedName>
        <fullName evidence="2">CBM6 domain-containing protein</fullName>
    </recommendedName>
</protein>
<dbReference type="Gene3D" id="2.60.120.260">
    <property type="entry name" value="Galactose-binding domain-like"/>
    <property type="match status" value="1"/>
</dbReference>
<dbReference type="InterPro" id="IPR055240">
    <property type="entry name" value="CBM13-like"/>
</dbReference>
<evidence type="ECO:0000313" key="4">
    <source>
        <dbReference type="Proteomes" id="UP001589867"/>
    </source>
</evidence>
<gene>
    <name evidence="3" type="ORF">ACFFIA_25490</name>
</gene>
<dbReference type="CDD" id="cd04081">
    <property type="entry name" value="CBM35_galactosidase-like"/>
    <property type="match status" value="1"/>
</dbReference>